<proteinExistence type="predicted"/>
<keyword evidence="3" id="KW-1185">Reference proteome</keyword>
<dbReference type="EnsemblMetazoa" id="ASIC018962-RA">
    <property type="protein sequence ID" value="ASIC018962-PA"/>
    <property type="gene ID" value="ASIC018962"/>
</dbReference>
<organism evidence="1">
    <name type="scientific">Anopheles sinensis</name>
    <name type="common">Mosquito</name>
    <dbReference type="NCBI Taxonomy" id="74873"/>
    <lineage>
        <taxon>Eukaryota</taxon>
        <taxon>Metazoa</taxon>
        <taxon>Ecdysozoa</taxon>
        <taxon>Arthropoda</taxon>
        <taxon>Hexapoda</taxon>
        <taxon>Insecta</taxon>
        <taxon>Pterygota</taxon>
        <taxon>Neoptera</taxon>
        <taxon>Endopterygota</taxon>
        <taxon>Diptera</taxon>
        <taxon>Nematocera</taxon>
        <taxon>Culicoidea</taxon>
        <taxon>Culicidae</taxon>
        <taxon>Anophelinae</taxon>
        <taxon>Anopheles</taxon>
    </lineage>
</organism>
<evidence type="ECO:0000313" key="1">
    <source>
        <dbReference type="EMBL" id="KFB50925.1"/>
    </source>
</evidence>
<sequence length="131" mass="14542">MVVRCFCDLRSVRNGLYTCQEGCGLRALARTDQTDAILPVFCHKEIRSCKVPSPEASSPTEPFVETKKRRKSYAVGLARGKPEAHIRTGRPHLCNLLDGSDRISQQSGPQMRDHRETLFAVTLVSAQVASE</sequence>
<evidence type="ECO:0000313" key="3">
    <source>
        <dbReference type="Proteomes" id="UP000030765"/>
    </source>
</evidence>
<dbReference type="AlphaFoldDB" id="A0A084WL31"/>
<dbReference type="EMBL" id="ATLV01024176">
    <property type="status" value="NOT_ANNOTATED_CDS"/>
    <property type="molecule type" value="Genomic_DNA"/>
</dbReference>
<accession>A0A084WL31</accession>
<protein>
    <submittedName>
        <fullName evidence="1 2">Uncharacterized protein</fullName>
    </submittedName>
</protein>
<gene>
    <name evidence="1" type="ORF">ZHAS_00018962</name>
</gene>
<evidence type="ECO:0000313" key="2">
    <source>
        <dbReference type="EnsemblMetazoa" id="ASIC018962-PA"/>
    </source>
</evidence>
<dbReference type="VEuPathDB" id="VectorBase:ASIC018962"/>
<name>A0A084WL31_ANOSI</name>
<reference evidence="2" key="2">
    <citation type="submission" date="2020-05" db="UniProtKB">
        <authorList>
            <consortium name="EnsemblMetazoa"/>
        </authorList>
    </citation>
    <scope>IDENTIFICATION</scope>
</reference>
<reference evidence="1 3" key="1">
    <citation type="journal article" date="2014" name="BMC Genomics">
        <title>Genome sequence of Anopheles sinensis provides insight into genetics basis of mosquito competence for malaria parasites.</title>
        <authorList>
            <person name="Zhou D."/>
            <person name="Zhang D."/>
            <person name="Ding G."/>
            <person name="Shi L."/>
            <person name="Hou Q."/>
            <person name="Ye Y."/>
            <person name="Xu Y."/>
            <person name="Zhou H."/>
            <person name="Xiong C."/>
            <person name="Li S."/>
            <person name="Yu J."/>
            <person name="Hong S."/>
            <person name="Yu X."/>
            <person name="Zou P."/>
            <person name="Chen C."/>
            <person name="Chang X."/>
            <person name="Wang W."/>
            <person name="Lv Y."/>
            <person name="Sun Y."/>
            <person name="Ma L."/>
            <person name="Shen B."/>
            <person name="Zhu C."/>
        </authorList>
    </citation>
    <scope>NUCLEOTIDE SEQUENCE [LARGE SCALE GENOMIC DNA]</scope>
</reference>
<dbReference type="Proteomes" id="UP000030765">
    <property type="component" value="Unassembled WGS sequence"/>
</dbReference>
<dbReference type="EMBL" id="KE525350">
    <property type="protein sequence ID" value="KFB50925.1"/>
    <property type="molecule type" value="Genomic_DNA"/>
</dbReference>